<dbReference type="EMBL" id="VDLX02000001">
    <property type="protein sequence ID" value="KAB8197139.1"/>
    <property type="molecule type" value="Genomic_DNA"/>
</dbReference>
<dbReference type="NCBIfam" id="NF038146">
    <property type="entry name" value="LxmA_leader"/>
    <property type="match status" value="1"/>
</dbReference>
<protein>
    <submittedName>
        <fullName evidence="1">Uncharacterized protein</fullName>
    </submittedName>
</protein>
<reference evidence="1 2" key="1">
    <citation type="submission" date="2019-10" db="EMBL/GenBank/DDBJ databases">
        <title>Nonomuraea sp. nov., isolated from Phyllanthus amarus.</title>
        <authorList>
            <person name="Klykleung N."/>
            <person name="Tanasupawat S."/>
        </authorList>
    </citation>
    <scope>NUCLEOTIDE SEQUENCE [LARGE SCALE GENOMIC DNA]</scope>
    <source>
        <strain evidence="1 2">PA1-10</strain>
    </source>
</reference>
<keyword evidence="2" id="KW-1185">Reference proteome</keyword>
<sequence>MSTSSQLMAGYAAYTTPSEVAASATTEAPAISPVSVAISAFATASSVECAVFSVGLVASGVSGWTIGAGC</sequence>
<gene>
    <name evidence="1" type="ORF">FH608_000770</name>
</gene>
<accession>A0A5C4WU59</accession>
<comment type="caution">
    <text evidence="1">The sequence shown here is derived from an EMBL/GenBank/DDBJ whole genome shotgun (WGS) entry which is preliminary data.</text>
</comment>
<evidence type="ECO:0000313" key="1">
    <source>
        <dbReference type="EMBL" id="KAB8197139.1"/>
    </source>
</evidence>
<proteinExistence type="predicted"/>
<dbReference type="RefSeq" id="WP_139627769.1">
    <property type="nucleotide sequence ID" value="NZ_CP045572.1"/>
</dbReference>
<organism evidence="1 2">
    <name type="scientific">Nonomuraea phyllanthi</name>
    <dbReference type="NCBI Taxonomy" id="2219224"/>
    <lineage>
        <taxon>Bacteria</taxon>
        <taxon>Bacillati</taxon>
        <taxon>Actinomycetota</taxon>
        <taxon>Actinomycetes</taxon>
        <taxon>Streptosporangiales</taxon>
        <taxon>Streptosporangiaceae</taxon>
        <taxon>Nonomuraea</taxon>
    </lineage>
</organism>
<dbReference type="OrthoDB" id="4294896at2"/>
<evidence type="ECO:0000313" key="2">
    <source>
        <dbReference type="Proteomes" id="UP000312512"/>
    </source>
</evidence>
<dbReference type="AlphaFoldDB" id="A0A5C4WU59"/>
<accession>A0A5P9YMK9</accession>
<dbReference type="Proteomes" id="UP000312512">
    <property type="component" value="Unassembled WGS sequence"/>
</dbReference>
<name>A0A5C4WU59_9ACTN</name>
<dbReference type="InterPro" id="IPR049906">
    <property type="entry name" value="LxmA-like_leader"/>
</dbReference>